<keyword evidence="1" id="KW-0143">Chaperone</keyword>
<evidence type="ECO:0000313" key="3">
    <source>
        <dbReference type="Proteomes" id="UP001430755"/>
    </source>
</evidence>
<comment type="caution">
    <text evidence="2">The sequence shown here is derived from an EMBL/GenBank/DDBJ whole genome shotgun (WGS) entry which is preliminary data.</text>
</comment>
<dbReference type="PANTHER" id="PTHR34227:SF13">
    <property type="entry name" value="TAT PROOFREADING CHAPERONE DMSD-RELATED"/>
    <property type="match status" value="1"/>
</dbReference>
<dbReference type="InterPro" id="IPR036411">
    <property type="entry name" value="TorD-like_sf"/>
</dbReference>
<sequence>MVDTREDELEAVAFIGEVLGPLFLYDPTDAAIAPTYEMLAALDVGEAAQEWPLVDDDVAREALALMTGGIAEGVGDDVVWEYRRLFVGPGPKAAPPWGSVYTDRECVVFGEATLALRQWMRENGISRPGDGTEPEDHIGLMLLLLAWVARNRADLLDDYAAAHLLTWAPHFLEEMEAAAASPFFEGLAALTRASLAGVASARGLAVETPRFYR</sequence>
<keyword evidence="3" id="KW-1185">Reference proteome</keyword>
<protein>
    <submittedName>
        <fullName evidence="2">Tat proofreading chaperone DmsD</fullName>
    </submittedName>
</protein>
<dbReference type="PIRSF" id="PIRSF004690">
    <property type="entry name" value="DmsD"/>
    <property type="match status" value="1"/>
</dbReference>
<dbReference type="SUPFAM" id="SSF89155">
    <property type="entry name" value="TorD-like"/>
    <property type="match status" value="1"/>
</dbReference>
<organism evidence="2 3">
    <name type="scientific">Adlercreutzia faecimuris</name>
    <dbReference type="NCBI Taxonomy" id="2897341"/>
    <lineage>
        <taxon>Bacteria</taxon>
        <taxon>Bacillati</taxon>
        <taxon>Actinomycetota</taxon>
        <taxon>Coriobacteriia</taxon>
        <taxon>Eggerthellales</taxon>
        <taxon>Eggerthellaceae</taxon>
        <taxon>Adlercreutzia</taxon>
    </lineage>
</organism>
<name>A0ABS9WHK3_9ACTN</name>
<accession>A0ABS9WHK3</accession>
<dbReference type="PANTHER" id="PTHR34227">
    <property type="entry name" value="CHAPERONE PROTEIN YCDY"/>
    <property type="match status" value="1"/>
</dbReference>
<reference evidence="2" key="1">
    <citation type="submission" date="2021-11" db="EMBL/GenBank/DDBJ databases">
        <title>A Novel Adlercreutzia Species, isolated from a Allomyrina dichotoma larva feces.</title>
        <authorList>
            <person name="Suh M.K."/>
        </authorList>
    </citation>
    <scope>NUCLEOTIDE SEQUENCE</scope>
    <source>
        <strain evidence="2">JBNU-10</strain>
    </source>
</reference>
<gene>
    <name evidence="2" type="primary">dmsD</name>
    <name evidence="2" type="ORF">LPT13_08315</name>
</gene>
<dbReference type="InterPro" id="IPR026269">
    <property type="entry name" value="DmsD-type"/>
</dbReference>
<dbReference type="Proteomes" id="UP001430755">
    <property type="component" value="Unassembled WGS sequence"/>
</dbReference>
<dbReference type="NCBIfam" id="NF008632">
    <property type="entry name" value="PRK11621.1"/>
    <property type="match status" value="1"/>
</dbReference>
<dbReference type="EMBL" id="JAJMLW010000003">
    <property type="protein sequence ID" value="MCI2242351.1"/>
    <property type="molecule type" value="Genomic_DNA"/>
</dbReference>
<dbReference type="RefSeq" id="WP_242165529.1">
    <property type="nucleotide sequence ID" value="NZ_JAJMLW010000003.1"/>
</dbReference>
<dbReference type="Gene3D" id="1.10.3480.10">
    <property type="entry name" value="TorD-like"/>
    <property type="match status" value="1"/>
</dbReference>
<dbReference type="InterPro" id="IPR050289">
    <property type="entry name" value="TorD/DmsD_chaperones"/>
</dbReference>
<dbReference type="InterPro" id="IPR020945">
    <property type="entry name" value="DMSO/NO3_reduct_chaperone"/>
</dbReference>
<evidence type="ECO:0000313" key="2">
    <source>
        <dbReference type="EMBL" id="MCI2242351.1"/>
    </source>
</evidence>
<proteinExistence type="predicted"/>
<dbReference type="Pfam" id="PF02613">
    <property type="entry name" value="Nitrate_red_del"/>
    <property type="match status" value="1"/>
</dbReference>
<evidence type="ECO:0000256" key="1">
    <source>
        <dbReference type="ARBA" id="ARBA00023186"/>
    </source>
</evidence>